<evidence type="ECO:0000313" key="5">
    <source>
        <dbReference type="EMBL" id="GGH37303.1"/>
    </source>
</evidence>
<dbReference type="Pfam" id="PF13439">
    <property type="entry name" value="Glyco_transf_4"/>
    <property type="match status" value="1"/>
</dbReference>
<dbReference type="Gene3D" id="3.40.50.2000">
    <property type="entry name" value="Glycogen Phosphorylase B"/>
    <property type="match status" value="2"/>
</dbReference>
<evidence type="ECO:0000259" key="3">
    <source>
        <dbReference type="Pfam" id="PF00534"/>
    </source>
</evidence>
<evidence type="ECO:0000256" key="1">
    <source>
        <dbReference type="ARBA" id="ARBA00022676"/>
    </source>
</evidence>
<dbReference type="InterPro" id="IPR028098">
    <property type="entry name" value="Glyco_trans_4-like_N"/>
</dbReference>
<protein>
    <submittedName>
        <fullName evidence="5">Colanic acid biosynthesis glycosyltransferase WcaL</fullName>
    </submittedName>
</protein>
<accession>A0A917IDH8</accession>
<dbReference type="GO" id="GO:0016757">
    <property type="term" value="F:glycosyltransferase activity"/>
    <property type="evidence" value="ECO:0007669"/>
    <property type="project" value="UniProtKB-KW"/>
</dbReference>
<gene>
    <name evidence="5" type="ORF">GCM10010921_07080</name>
</gene>
<dbReference type="InterPro" id="IPR050194">
    <property type="entry name" value="Glycosyltransferase_grp1"/>
</dbReference>
<keyword evidence="6" id="KW-1185">Reference proteome</keyword>
<proteinExistence type="predicted"/>
<evidence type="ECO:0000256" key="2">
    <source>
        <dbReference type="ARBA" id="ARBA00022679"/>
    </source>
</evidence>
<dbReference type="SUPFAM" id="SSF53756">
    <property type="entry name" value="UDP-Glycosyltransferase/glycogen phosphorylase"/>
    <property type="match status" value="1"/>
</dbReference>
<reference evidence="5" key="1">
    <citation type="journal article" date="2014" name="Int. J. Syst. Evol. Microbiol.">
        <title>Complete genome sequence of Corynebacterium casei LMG S-19264T (=DSM 44701T), isolated from a smear-ripened cheese.</title>
        <authorList>
            <consortium name="US DOE Joint Genome Institute (JGI-PGF)"/>
            <person name="Walter F."/>
            <person name="Albersmeier A."/>
            <person name="Kalinowski J."/>
            <person name="Ruckert C."/>
        </authorList>
    </citation>
    <scope>NUCLEOTIDE SEQUENCE</scope>
    <source>
        <strain evidence="5">CGMCC 1.15794</strain>
    </source>
</reference>
<reference evidence="5" key="2">
    <citation type="submission" date="2020-09" db="EMBL/GenBank/DDBJ databases">
        <authorList>
            <person name="Sun Q."/>
            <person name="Zhou Y."/>
        </authorList>
    </citation>
    <scope>NUCLEOTIDE SEQUENCE</scope>
    <source>
        <strain evidence="5">CGMCC 1.15794</strain>
    </source>
</reference>
<keyword evidence="1" id="KW-0328">Glycosyltransferase</keyword>
<dbReference type="Proteomes" id="UP000657592">
    <property type="component" value="Unassembled WGS sequence"/>
</dbReference>
<name>A0A917IDH8_9MICO</name>
<dbReference type="AlphaFoldDB" id="A0A917IDH8"/>
<dbReference type="GO" id="GO:1901137">
    <property type="term" value="P:carbohydrate derivative biosynthetic process"/>
    <property type="evidence" value="ECO:0007669"/>
    <property type="project" value="UniProtKB-ARBA"/>
</dbReference>
<evidence type="ECO:0000313" key="6">
    <source>
        <dbReference type="Proteomes" id="UP000657592"/>
    </source>
</evidence>
<feature type="domain" description="Glycosyl transferase family 1" evidence="3">
    <location>
        <begin position="220"/>
        <end position="383"/>
    </location>
</feature>
<comment type="caution">
    <text evidence="5">The sequence shown here is derived from an EMBL/GenBank/DDBJ whole genome shotgun (WGS) entry which is preliminary data.</text>
</comment>
<organism evidence="5 6">
    <name type="scientific">Microbacterium album</name>
    <dbReference type="NCBI Taxonomy" id="2053191"/>
    <lineage>
        <taxon>Bacteria</taxon>
        <taxon>Bacillati</taxon>
        <taxon>Actinomycetota</taxon>
        <taxon>Actinomycetes</taxon>
        <taxon>Micrococcales</taxon>
        <taxon>Microbacteriaceae</taxon>
        <taxon>Microbacterium</taxon>
    </lineage>
</organism>
<dbReference type="EMBL" id="BMJY01000002">
    <property type="protein sequence ID" value="GGH37303.1"/>
    <property type="molecule type" value="Genomic_DNA"/>
</dbReference>
<sequence length="410" mass="44040">MSVLRSEAIRTAYVVKVYPRFSETFVVTELLAREARGEELTVFALRPTSDPRFHPELARVRAAVHYLPRPARVSALWEALRAASADAVVEAAAGRHLGELLAADPIDAVQAVTLALRVREEGIDHLHAHFASSATTVARLASLLSGVPYSFTAHAKDLFHDQVDPADLVRKVRDAAFVATVSEFNVRHLRERMPQLADRIHLVYNGLELSRFPYRPPAPPRTPLRVLAVGRLVEKKGFAVLIDAMAALRDEGVDAVLDIAGGGELADDLAARRTGLGLEERVRLLGPLPQDEIALLLREADVFAAPCVVAQDGNADGLPTVLLEAMATGVPCVATAVTGIPEVVIPGETGLLCRPGDADSLTGALGAFARGQADGVRMAAAARRLVEERFDSRRQAARLAELTATREAVA</sequence>
<evidence type="ECO:0000259" key="4">
    <source>
        <dbReference type="Pfam" id="PF13439"/>
    </source>
</evidence>
<dbReference type="Pfam" id="PF00534">
    <property type="entry name" value="Glycos_transf_1"/>
    <property type="match status" value="1"/>
</dbReference>
<feature type="domain" description="Glycosyltransferase subfamily 4-like N-terminal" evidence="4">
    <location>
        <begin position="106"/>
        <end position="211"/>
    </location>
</feature>
<dbReference type="PANTHER" id="PTHR45947:SF14">
    <property type="entry name" value="SLL1723 PROTEIN"/>
    <property type="match status" value="1"/>
</dbReference>
<dbReference type="InterPro" id="IPR001296">
    <property type="entry name" value="Glyco_trans_1"/>
</dbReference>
<keyword evidence="2" id="KW-0808">Transferase</keyword>
<dbReference type="PANTHER" id="PTHR45947">
    <property type="entry name" value="SULFOQUINOVOSYL TRANSFERASE SQD2"/>
    <property type="match status" value="1"/>
</dbReference>